<proteinExistence type="predicted"/>
<evidence type="ECO:0000313" key="2">
    <source>
        <dbReference type="EMBL" id="KJF79185.1"/>
    </source>
</evidence>
<accession>A0A0D8LB53</accession>
<organism evidence="2 3">
    <name type="scientific">Morganella morganii</name>
    <name type="common">Proteus morganii</name>
    <dbReference type="NCBI Taxonomy" id="582"/>
    <lineage>
        <taxon>Bacteria</taxon>
        <taxon>Pseudomonadati</taxon>
        <taxon>Pseudomonadota</taxon>
        <taxon>Gammaproteobacteria</taxon>
        <taxon>Enterobacterales</taxon>
        <taxon>Morganellaceae</taxon>
        <taxon>Morganella</taxon>
    </lineage>
</organism>
<dbReference type="InterPro" id="IPR036275">
    <property type="entry name" value="YdgH-like_sf"/>
</dbReference>
<comment type="caution">
    <text evidence="2">The sequence shown here is derived from an EMBL/GenBank/DDBJ whole genome shotgun (WGS) entry which is preliminary data.</text>
</comment>
<reference evidence="2 3" key="1">
    <citation type="submission" date="2015-02" db="EMBL/GenBank/DDBJ databases">
        <title>Whole genome shotgun sequencing of cultured foodborne pathogen.</title>
        <authorList>
            <person name="Timme R."/>
            <person name="Allard M.W."/>
            <person name="Strain E."/>
            <person name="Evans P.S."/>
            <person name="Brown E."/>
        </authorList>
    </citation>
    <scope>NUCLEOTIDE SEQUENCE [LARGE SCALE GENOMIC DNA]</scope>
    <source>
        <strain evidence="2 3">GCSL-TSO-24</strain>
    </source>
</reference>
<keyword evidence="1" id="KW-0732">Signal</keyword>
<dbReference type="Gene3D" id="3.30.1660.10">
    <property type="entry name" value="Flavin-binding protein dodecin"/>
    <property type="match status" value="1"/>
</dbReference>
<dbReference type="EMBL" id="JZSH01000004">
    <property type="protein sequence ID" value="KJF79185.1"/>
    <property type="molecule type" value="Genomic_DNA"/>
</dbReference>
<feature type="chain" id="PRO_5002332593" evidence="1">
    <location>
        <begin position="22"/>
        <end position="105"/>
    </location>
</feature>
<gene>
    <name evidence="2" type="ORF">UA45_01000</name>
</gene>
<dbReference type="Proteomes" id="UP000032582">
    <property type="component" value="Unassembled WGS sequence"/>
</dbReference>
<dbReference type="PATRIC" id="fig|582.24.peg.320"/>
<dbReference type="InterPro" id="IPR025543">
    <property type="entry name" value="Dodecin-like"/>
</dbReference>
<feature type="signal peptide" evidence="1">
    <location>
        <begin position="1"/>
        <end position="21"/>
    </location>
</feature>
<protein>
    <submittedName>
        <fullName evidence="2">Uncharacterized protein</fullName>
    </submittedName>
</protein>
<sequence>MNTLKIIAFPVLLFISVSGFAQTVTARGDTLSDAEAKIARQAENAGAGYKITSAGVGRVTYVTATLTPLPEHLQTPRKISSEGKYIQNNVSPHNENIKNYRLTEK</sequence>
<evidence type="ECO:0000313" key="3">
    <source>
        <dbReference type="Proteomes" id="UP000032582"/>
    </source>
</evidence>
<evidence type="ECO:0000256" key="1">
    <source>
        <dbReference type="SAM" id="SignalP"/>
    </source>
</evidence>
<name>A0A0D8LB53_MORMO</name>
<dbReference type="AlphaFoldDB" id="A0A0D8LB53"/>
<dbReference type="SUPFAM" id="SSF159871">
    <property type="entry name" value="YdgH-like"/>
    <property type="match status" value="1"/>
</dbReference>